<reference evidence="1 2" key="1">
    <citation type="submission" date="2019-08" db="EMBL/GenBank/DDBJ databases">
        <title>Paraburkholderia sp. DCY113.</title>
        <authorList>
            <person name="Kang J."/>
        </authorList>
    </citation>
    <scope>NUCLEOTIDE SEQUENCE [LARGE SCALE GENOMIC DNA]</scope>
    <source>
        <strain evidence="1 2">DCY113</strain>
    </source>
</reference>
<evidence type="ECO:0000313" key="1">
    <source>
        <dbReference type="EMBL" id="KAA1013486.1"/>
    </source>
</evidence>
<dbReference type="EMBL" id="VTUZ01000004">
    <property type="protein sequence ID" value="KAA1013486.1"/>
    <property type="molecule type" value="Genomic_DNA"/>
</dbReference>
<name>A0A5B0HDS0_9BURK</name>
<sequence length="62" mass="7058">MVEDYETNKTVEIELDSKKYAGTFRAMSGTVIVSCKDEIKYAHYGLDRPEVVARWLLTDACP</sequence>
<comment type="caution">
    <text evidence="1">The sequence shown here is derived from an EMBL/GenBank/DDBJ whole genome shotgun (WGS) entry which is preliminary data.</text>
</comment>
<dbReference type="Proteomes" id="UP000325273">
    <property type="component" value="Unassembled WGS sequence"/>
</dbReference>
<gene>
    <name evidence="1" type="ORF">FVF58_06925</name>
</gene>
<keyword evidence="2" id="KW-1185">Reference proteome</keyword>
<dbReference type="RefSeq" id="WP_149669169.1">
    <property type="nucleotide sequence ID" value="NZ_VTUZ01000004.1"/>
</dbReference>
<evidence type="ECO:0000313" key="2">
    <source>
        <dbReference type="Proteomes" id="UP000325273"/>
    </source>
</evidence>
<accession>A0A5B0HDS0</accession>
<organism evidence="1 2">
    <name type="scientific">Paraburkholderia panacisoli</name>
    <dbReference type="NCBI Taxonomy" id="2603818"/>
    <lineage>
        <taxon>Bacteria</taxon>
        <taxon>Pseudomonadati</taxon>
        <taxon>Pseudomonadota</taxon>
        <taxon>Betaproteobacteria</taxon>
        <taxon>Burkholderiales</taxon>
        <taxon>Burkholderiaceae</taxon>
        <taxon>Paraburkholderia</taxon>
    </lineage>
</organism>
<protein>
    <submittedName>
        <fullName evidence="1">Uncharacterized protein</fullName>
    </submittedName>
</protein>
<proteinExistence type="predicted"/>
<dbReference type="AlphaFoldDB" id="A0A5B0HDS0"/>